<feature type="transmembrane region" description="Helical" evidence="2">
    <location>
        <begin position="28"/>
        <end position="52"/>
    </location>
</feature>
<organism evidence="3 4">
    <name type="scientific">Gordonia prachuapensis</name>
    <dbReference type="NCBI Taxonomy" id="3115651"/>
    <lineage>
        <taxon>Bacteria</taxon>
        <taxon>Bacillati</taxon>
        <taxon>Actinomycetota</taxon>
        <taxon>Actinomycetes</taxon>
        <taxon>Mycobacteriales</taxon>
        <taxon>Gordoniaceae</taxon>
        <taxon>Gordonia</taxon>
    </lineage>
</organism>
<gene>
    <name evidence="3" type="ORF">V1Y59_10420</name>
</gene>
<comment type="caution">
    <text evidence="3">The sequence shown here is derived from an EMBL/GenBank/DDBJ whole genome shotgun (WGS) entry which is preliminary data.</text>
</comment>
<dbReference type="EMBL" id="JAZDUE010000007">
    <property type="protein sequence ID" value="MEE4023493.1"/>
    <property type="molecule type" value="Genomic_DNA"/>
</dbReference>
<dbReference type="Proteomes" id="UP001335729">
    <property type="component" value="Unassembled WGS sequence"/>
</dbReference>
<dbReference type="Pfam" id="PF11209">
    <property type="entry name" value="LmeA"/>
    <property type="match status" value="1"/>
</dbReference>
<evidence type="ECO:0000313" key="4">
    <source>
        <dbReference type="Proteomes" id="UP001335729"/>
    </source>
</evidence>
<keyword evidence="2" id="KW-0812">Transmembrane</keyword>
<reference evidence="3 4" key="1">
    <citation type="submission" date="2024-01" db="EMBL/GenBank/DDBJ databases">
        <title>Draft genome sequence of Gordonia sp. PKS22-38.</title>
        <authorList>
            <person name="Suphannarot A."/>
            <person name="Mingma R."/>
        </authorList>
    </citation>
    <scope>NUCLEOTIDE SEQUENCE [LARGE SCALE GENOMIC DNA]</scope>
    <source>
        <strain evidence="3 4">PKS22-38</strain>
    </source>
</reference>
<keyword evidence="2" id="KW-0472">Membrane</keyword>
<keyword evidence="4" id="KW-1185">Reference proteome</keyword>
<dbReference type="RefSeq" id="WP_330504881.1">
    <property type="nucleotide sequence ID" value="NZ_JAZDUE010000007.1"/>
</dbReference>
<dbReference type="InterPro" id="IPR021373">
    <property type="entry name" value="DUF2993"/>
</dbReference>
<protein>
    <submittedName>
        <fullName evidence="3">DUF2993 domain-containing protein</fullName>
    </submittedName>
</protein>
<keyword evidence="2" id="KW-1133">Transmembrane helix</keyword>
<feature type="compositionally biased region" description="Basic and acidic residues" evidence="1">
    <location>
        <begin position="294"/>
        <end position="303"/>
    </location>
</feature>
<evidence type="ECO:0000256" key="2">
    <source>
        <dbReference type="SAM" id="Phobius"/>
    </source>
</evidence>
<proteinExistence type="predicted"/>
<name>A0ABU7MT33_9ACTN</name>
<accession>A0ABU7MT33</accession>
<evidence type="ECO:0000256" key="1">
    <source>
        <dbReference type="SAM" id="MobiDB-lite"/>
    </source>
</evidence>
<feature type="region of interest" description="Disordered" evidence="1">
    <location>
        <begin position="268"/>
        <end position="303"/>
    </location>
</feature>
<feature type="region of interest" description="Disordered" evidence="1">
    <location>
        <begin position="1"/>
        <end position="22"/>
    </location>
</feature>
<evidence type="ECO:0000313" key="3">
    <source>
        <dbReference type="EMBL" id="MEE4023493.1"/>
    </source>
</evidence>
<sequence length="303" mass="31802">MWRSAVNKAPEERRQHASNRTHRRARRWVGVGALGLVVAIGVALLADTFVAMRAEHSFSRALLTSPRLTFDPEVTISGFPFVGHARTGEFTGVVITARGVGVGCPSTDGCRAEMGATLGATTVPDGFRIEESDIVHTASVDGYVRLDSVNLGRMLGITDLTVNTPAPAGRAGAGGPGDGLLRRSSGVLLTGTVPLSAPPPDSDVPPSASAYPGPVVKVSVVVDLSVVDGRLHLEATDFYRGPEEHVEADVADDQRDHVLSEFTATLPPMPMPWGTAPTRAHSEGSDVVLAGDSGSRDVRPADF</sequence>